<dbReference type="SUPFAM" id="SSF69065">
    <property type="entry name" value="RNase III domain-like"/>
    <property type="match status" value="2"/>
</dbReference>
<feature type="domain" description="Helicase C-terminal" evidence="26">
    <location>
        <begin position="680"/>
        <end position="850"/>
    </location>
</feature>
<dbReference type="InterPro" id="IPR011545">
    <property type="entry name" value="DEAD/DEAH_box_helicase_dom"/>
</dbReference>
<keyword evidence="10" id="KW-0347">Helicase</keyword>
<keyword evidence="16" id="KW-0539">Nucleus</keyword>
<evidence type="ECO:0000259" key="26">
    <source>
        <dbReference type="PROSITE" id="PS51194"/>
    </source>
</evidence>
<name>A0AAV6XJ38_9LAMI</name>
<dbReference type="Pfam" id="PF03368">
    <property type="entry name" value="Dicer_dimer"/>
    <property type="match status" value="1"/>
</dbReference>
<dbReference type="GO" id="GO:0030422">
    <property type="term" value="P:siRNA processing"/>
    <property type="evidence" value="ECO:0007669"/>
    <property type="project" value="TreeGrafter"/>
</dbReference>
<evidence type="ECO:0000256" key="7">
    <source>
        <dbReference type="ARBA" id="ARBA00022741"/>
    </source>
</evidence>
<dbReference type="SMART" id="SM00358">
    <property type="entry name" value="DSRM"/>
    <property type="match status" value="2"/>
</dbReference>
<evidence type="ECO:0000256" key="9">
    <source>
        <dbReference type="ARBA" id="ARBA00022801"/>
    </source>
</evidence>
<keyword evidence="8" id="KW-0255">Endonuclease</keyword>
<keyword evidence="14" id="KW-0943">RNA-mediated gene silencing</keyword>
<dbReference type="InterPro" id="IPR038248">
    <property type="entry name" value="Dicer_dimer_sf"/>
</dbReference>
<evidence type="ECO:0000256" key="3">
    <source>
        <dbReference type="ARBA" id="ARBA00004123"/>
    </source>
</evidence>
<dbReference type="GO" id="GO:0004525">
    <property type="term" value="F:ribonuclease III activity"/>
    <property type="evidence" value="ECO:0007669"/>
    <property type="project" value="InterPro"/>
</dbReference>
<evidence type="ECO:0000256" key="6">
    <source>
        <dbReference type="ARBA" id="ARBA00022737"/>
    </source>
</evidence>
<keyword evidence="12" id="KW-0460">Magnesium</keyword>
<feature type="domain" description="DRBM" evidence="22">
    <location>
        <begin position="1785"/>
        <end position="1848"/>
    </location>
</feature>
<comment type="similarity">
    <text evidence="17">Belongs to the helicase family. Dicer subfamily.</text>
</comment>
<dbReference type="CDD" id="cd18034">
    <property type="entry name" value="DEXHc_dicer"/>
    <property type="match status" value="1"/>
</dbReference>
<evidence type="ECO:0000256" key="18">
    <source>
        <dbReference type="ARBA" id="ARBA00072231"/>
    </source>
</evidence>
<dbReference type="FunFam" id="2.170.260.10:FF:000005">
    <property type="entry name" value="Endoribonuclease Dicer 1"/>
    <property type="match status" value="1"/>
</dbReference>
<dbReference type="FunFam" id="1.10.1520.10:FF:000004">
    <property type="entry name" value="Endoribonuclease dicer-like 1"/>
    <property type="match status" value="1"/>
</dbReference>
<evidence type="ECO:0000256" key="4">
    <source>
        <dbReference type="ARBA" id="ARBA00022722"/>
    </source>
</evidence>
<evidence type="ECO:0000259" key="23">
    <source>
        <dbReference type="PROSITE" id="PS50142"/>
    </source>
</evidence>
<evidence type="ECO:0000313" key="28">
    <source>
        <dbReference type="Proteomes" id="UP000826271"/>
    </source>
</evidence>
<feature type="compositionally biased region" description="Acidic residues" evidence="21">
    <location>
        <begin position="1528"/>
        <end position="1540"/>
    </location>
</feature>
<evidence type="ECO:0000313" key="27">
    <source>
        <dbReference type="EMBL" id="KAG8379103.1"/>
    </source>
</evidence>
<dbReference type="Gene3D" id="2.170.260.10">
    <property type="entry name" value="paz domain"/>
    <property type="match status" value="1"/>
</dbReference>
<evidence type="ECO:0000256" key="8">
    <source>
        <dbReference type="ARBA" id="ARBA00022759"/>
    </source>
</evidence>
<dbReference type="Pfam" id="PF02170">
    <property type="entry name" value="PAZ"/>
    <property type="match status" value="1"/>
</dbReference>
<evidence type="ECO:0000256" key="17">
    <source>
        <dbReference type="ARBA" id="ARBA00035116"/>
    </source>
</evidence>
<feature type="region of interest" description="Disordered" evidence="21">
    <location>
        <begin position="240"/>
        <end position="275"/>
    </location>
</feature>
<keyword evidence="13 20" id="KW-0694">RNA-binding</keyword>
<dbReference type="PROSITE" id="PS00517">
    <property type="entry name" value="RNASE_3_1"/>
    <property type="match status" value="1"/>
</dbReference>
<dbReference type="SUPFAM" id="SSF101690">
    <property type="entry name" value="PAZ domain"/>
    <property type="match status" value="1"/>
</dbReference>
<dbReference type="Gene3D" id="1.10.1520.10">
    <property type="entry name" value="Ribonuclease III domain"/>
    <property type="match status" value="2"/>
</dbReference>
<dbReference type="SUPFAM" id="SSF52540">
    <property type="entry name" value="P-loop containing nucleoside triphosphate hydrolases"/>
    <property type="match status" value="2"/>
</dbReference>
<evidence type="ECO:0000256" key="11">
    <source>
        <dbReference type="ARBA" id="ARBA00022840"/>
    </source>
</evidence>
<evidence type="ECO:0000259" key="22">
    <source>
        <dbReference type="PROSITE" id="PS50137"/>
    </source>
</evidence>
<evidence type="ECO:0000256" key="14">
    <source>
        <dbReference type="ARBA" id="ARBA00023158"/>
    </source>
</evidence>
<evidence type="ECO:0000256" key="21">
    <source>
        <dbReference type="SAM" id="MobiDB-lite"/>
    </source>
</evidence>
<dbReference type="InterPro" id="IPR001650">
    <property type="entry name" value="Helicase_C-like"/>
</dbReference>
<dbReference type="PROSITE" id="PS50137">
    <property type="entry name" value="DS_RBD"/>
    <property type="match status" value="2"/>
</dbReference>
<dbReference type="GO" id="GO:0005737">
    <property type="term" value="C:cytoplasm"/>
    <property type="evidence" value="ECO:0007669"/>
    <property type="project" value="TreeGrafter"/>
</dbReference>
<dbReference type="PANTHER" id="PTHR14950">
    <property type="entry name" value="DICER-RELATED"/>
    <property type="match status" value="1"/>
</dbReference>
<dbReference type="InterPro" id="IPR005034">
    <property type="entry name" value="Dicer_dimerisation"/>
</dbReference>
<feature type="compositionally biased region" description="Acidic residues" evidence="21">
    <location>
        <begin position="1497"/>
        <end position="1515"/>
    </location>
</feature>
<evidence type="ECO:0000256" key="16">
    <source>
        <dbReference type="ARBA" id="ARBA00023242"/>
    </source>
</evidence>
<sequence>MDKEEGRESGNGYPLAADGRPSYWLDACEDVSCDDYFVDFEASTTTTTPIPEPETHAQGGCQDPSFFGGIDQILDSIKNGSIDLPANAITHCSSNALDNSCFSAQPASLQDQHLVSKPEIINSNGKRVPVCSNGHKNDGTDQIKKSRESYNTDQRHDGKDCGRDPKKERRIWDRATGRKRQRGWDDIEMDGQVRDQPRRRERYSAGSWKERDHKEARGFWERDKETNKLVFRSGSWESCRNRDEKVSTQKSNKDTGCPEEKETEEPKEKPPEEQARQYQLDVLEQAKKRNTIAFLETGAGKTLIAVLLMRSVSNDLQKLNKKMLAVFLVPKVPLVYQQAEVIRERTGFQVGHYCGEMGQDFWDARRWQREFESKQVLVMTAQILLNILRHSIVKMEAINLLILDECHHAVKKHPYSLVMSEFYHTTPKEKRPSVFGMTASPVNLKGVSSQVDCALKIRNLESKLDAVVCTIKDREELAKHVPMPSEVVVEYDKAASLWSLHEQIKQMEETVEEAARSSSRRSKWQFMGARDAGAKEELRQVYGVSERTESDGAANLIQKLRAINYALGELGQWCAYKVAQGFLTALQNDERANYQLDVKFQESYLNKVVSLLQCQLSEGAISEINAEHSVMHCGAVDSSGPDELEEGELSDSHVVSGGEHVDVIIGAAVADGKVTPKVQSLIKILLKYQNTEDFRAIIFVERVVTALVLPKVFAELPSLSFVKSASLIGHNNSQEMRTCQMQDTISRFRDGRVTVLVATSVAEEGLDIRQCNVVMRFDLAKTVLAYIQSRGRARKPGSDYILMVERGNLSHVAFLKNARNSEETLRREAIERTDISHVKDTSSINSGEALADTVYKVESTGAVVSLNSAVGLIHFYCSQLPSDRYSLFLSLSLTHTHMHTILMHACLRIQFFIRSLSWSVMKILEALQSIRASFNFPVMHHLRNWRVFHASRCALRNRHAVCLAACKKLHEMGAFTDMLLPDKGIGGEADKADQNDDGDPLPGTSRHREFYPEGVADILQGEWILSGKDCEGSKLFHLYMYSVKCENAGISKDPLLTQVSEFAVLSMSMDLFIARTVVTKASLVCKGLIEIRETQLALLKSFHVRLMSIVLDVDVEPSNTPWDNAKAYLFVPTSGGKTTDLINDIDWALIENVTKTNAWSNPLQRARPDVHLGTNERTLGGDRREYGFGKLRHGLAFEQKSHPTYGIRGAVAQFDVVKASGLAPNRDASEVSHQIDLRKGKLIMSDLCIEAEDLVGRIVTAAHSGKRFYVDSVRFEMTAENSFPRKEGYLGPLEYSSYADYYKQKYGVDLIYKQQPLIRARGVSYCKNLLSPRFEHSEGHDGDSEETPEKIYYVFLPPELCFVHPLPGSLVRGAQRLPSIMRRIESMLLAVQLKDVINYPVPASKILEALTAASCQETFCYERAELLGDAYLKWVVSRFLFLKYPQKHEGQLTRMRQQMVSNIVLYQFALNKGLQSYIQADRFAPSRWAAPGVPPVFDEDTKDDESSFFDEEVNSDESSRKKNNKGDEYEEYEMEDGELESDSSSYRVLSGKTLADVVEALIGVYYVEGGKNAANHLMKWIGIEIEFDLKEINYAIKPSNVPDNILRSVDFDALEGSLNIKFSDRGLLVEAITHASRPSSGVSCYQRLEFVGDAVLDHLITKYLFFKYTDLPPGRLTDLRAAAVNNENFARVAVKHNIHVHLRHGSSALEKQIRDFVKEVQNELSKPGFNSFGLGDCKAPKVLGDIVESIAGAIFLDCGCNTAAVWKVFQPLMNPMVTPETLPMHPVRELQERCQQQAEGLEYKATRTGNLATVEVYVDGVQVGIAHNPQKKMAQKLAARNALVVLKEKETVETKDSGEDDGKDMKNCSQTFTRQTLNDICLRRNWPMPLYKCISEGGPAHAKRFTFAVRVNTSDRGWTDECIGEPMPSVKKAKDSAAVLLLELLNKWYA</sequence>
<dbReference type="InterPro" id="IPR014720">
    <property type="entry name" value="dsRBD_dom"/>
</dbReference>
<feature type="domain" description="Helicase ATP-binding" evidence="25">
    <location>
        <begin position="282"/>
        <end position="459"/>
    </location>
</feature>
<dbReference type="GO" id="GO:0003723">
    <property type="term" value="F:RNA binding"/>
    <property type="evidence" value="ECO:0007669"/>
    <property type="project" value="UniProtKB-UniRule"/>
</dbReference>
<dbReference type="Pfam" id="PF00270">
    <property type="entry name" value="DEAD"/>
    <property type="match status" value="1"/>
</dbReference>
<feature type="domain" description="DRBM" evidence="22">
    <location>
        <begin position="1872"/>
        <end position="1947"/>
    </location>
</feature>
<keyword evidence="11" id="KW-0067">ATP-binding</keyword>
<dbReference type="FunFam" id="3.40.50.300:FF:000705">
    <property type="entry name" value="Endoribonuclease dicer-like protein"/>
    <property type="match status" value="1"/>
</dbReference>
<comment type="caution">
    <text evidence="27">The sequence shown here is derived from an EMBL/GenBank/DDBJ whole genome shotgun (WGS) entry which is preliminary data.</text>
</comment>
<dbReference type="Proteomes" id="UP000826271">
    <property type="component" value="Unassembled WGS sequence"/>
</dbReference>
<dbReference type="Gene3D" id="3.40.50.300">
    <property type="entry name" value="P-loop containing nucleotide triphosphate hydrolases"/>
    <property type="match status" value="2"/>
</dbReference>
<dbReference type="FunFam" id="3.40.50.300:FF:000420">
    <property type="entry name" value="Endoribonuclease dicer-like 1"/>
    <property type="match status" value="1"/>
</dbReference>
<dbReference type="EMBL" id="WHWC01000007">
    <property type="protein sequence ID" value="KAG8379103.1"/>
    <property type="molecule type" value="Genomic_DNA"/>
</dbReference>
<proteinExistence type="inferred from homology"/>
<feature type="region of interest" description="Disordered" evidence="21">
    <location>
        <begin position="119"/>
        <end position="214"/>
    </location>
</feature>
<dbReference type="GO" id="GO:0004386">
    <property type="term" value="F:helicase activity"/>
    <property type="evidence" value="ECO:0007669"/>
    <property type="project" value="UniProtKB-KW"/>
</dbReference>
<feature type="domain" description="PAZ" evidence="24">
    <location>
        <begin position="1227"/>
        <end position="1365"/>
    </location>
</feature>
<comment type="cofactor">
    <cofactor evidence="1">
        <name>Mn(2+)</name>
        <dbReference type="ChEBI" id="CHEBI:29035"/>
    </cofactor>
</comment>
<keyword evidence="28" id="KW-1185">Reference proteome</keyword>
<dbReference type="SMART" id="SM00487">
    <property type="entry name" value="DEXDc"/>
    <property type="match status" value="1"/>
</dbReference>
<dbReference type="CDD" id="cd00593">
    <property type="entry name" value="RIBOc"/>
    <property type="match status" value="2"/>
</dbReference>
<dbReference type="InterPro" id="IPR036085">
    <property type="entry name" value="PAZ_dom_sf"/>
</dbReference>
<dbReference type="Pfam" id="PF14709">
    <property type="entry name" value="DND1_DSRM"/>
    <property type="match status" value="1"/>
</dbReference>
<dbReference type="Pfam" id="PF00636">
    <property type="entry name" value="Ribonuclease_3"/>
    <property type="match status" value="2"/>
</dbReference>
<gene>
    <name evidence="27" type="ORF">BUALT_Bualt07G0053300</name>
</gene>
<feature type="compositionally biased region" description="Basic and acidic residues" evidence="21">
    <location>
        <begin position="1517"/>
        <end position="1527"/>
    </location>
</feature>
<dbReference type="PROSITE" id="PS51194">
    <property type="entry name" value="HELICASE_CTER"/>
    <property type="match status" value="1"/>
</dbReference>
<evidence type="ECO:0000256" key="12">
    <source>
        <dbReference type="ARBA" id="ARBA00022842"/>
    </source>
</evidence>
<evidence type="ECO:0000256" key="1">
    <source>
        <dbReference type="ARBA" id="ARBA00001936"/>
    </source>
</evidence>
<feature type="domain" description="RNase III" evidence="23">
    <location>
        <begin position="1408"/>
        <end position="1570"/>
    </location>
</feature>
<dbReference type="Gene3D" id="3.30.160.380">
    <property type="entry name" value="Dicer dimerisation domain"/>
    <property type="match status" value="1"/>
</dbReference>
<evidence type="ECO:0000256" key="2">
    <source>
        <dbReference type="ARBA" id="ARBA00001946"/>
    </source>
</evidence>
<protein>
    <recommendedName>
        <fullName evidence="18">Endoribonuclease Dicer homolog 1</fullName>
    </recommendedName>
    <alternativeName>
        <fullName evidence="19">Dicer-like protein 1</fullName>
    </alternativeName>
</protein>
<evidence type="ECO:0000256" key="15">
    <source>
        <dbReference type="ARBA" id="ARBA00023211"/>
    </source>
</evidence>
<dbReference type="FunFam" id="3.30.160.20:FF:000032">
    <property type="entry name" value="endoribonuclease Dicer homolog 1"/>
    <property type="match status" value="1"/>
</dbReference>
<keyword evidence="9" id="KW-0378">Hydrolase</keyword>
<comment type="cofactor">
    <cofactor evidence="2">
        <name>Mg(2+)</name>
        <dbReference type="ChEBI" id="CHEBI:18420"/>
    </cofactor>
</comment>
<evidence type="ECO:0000259" key="24">
    <source>
        <dbReference type="PROSITE" id="PS50821"/>
    </source>
</evidence>
<dbReference type="SMART" id="SM00490">
    <property type="entry name" value="HELICc"/>
    <property type="match status" value="1"/>
</dbReference>
<evidence type="ECO:0000256" key="13">
    <source>
        <dbReference type="ARBA" id="ARBA00022884"/>
    </source>
</evidence>
<dbReference type="GO" id="GO:0046872">
    <property type="term" value="F:metal ion binding"/>
    <property type="evidence" value="ECO:0007669"/>
    <property type="project" value="UniProtKB-KW"/>
</dbReference>
<evidence type="ECO:0000256" key="5">
    <source>
        <dbReference type="ARBA" id="ARBA00022723"/>
    </source>
</evidence>
<dbReference type="SUPFAM" id="SSF54768">
    <property type="entry name" value="dsRNA-binding domain-like"/>
    <property type="match status" value="2"/>
</dbReference>
<dbReference type="PROSITE" id="PS50821">
    <property type="entry name" value="PAZ"/>
    <property type="match status" value="1"/>
</dbReference>
<dbReference type="SMART" id="SM00949">
    <property type="entry name" value="PAZ"/>
    <property type="match status" value="1"/>
</dbReference>
<dbReference type="CDD" id="cd19869">
    <property type="entry name" value="DSRM_DCL_plant"/>
    <property type="match status" value="1"/>
</dbReference>
<dbReference type="Pfam" id="PF00271">
    <property type="entry name" value="Helicase_C"/>
    <property type="match status" value="1"/>
</dbReference>
<dbReference type="PANTHER" id="PTHR14950:SF37">
    <property type="entry name" value="ENDORIBONUCLEASE DICER"/>
    <property type="match status" value="1"/>
</dbReference>
<keyword evidence="4" id="KW-0540">Nuclease</keyword>
<dbReference type="InterPro" id="IPR027417">
    <property type="entry name" value="P-loop_NTPase"/>
</dbReference>
<dbReference type="Pfam" id="PF00035">
    <property type="entry name" value="dsrm"/>
    <property type="match status" value="1"/>
</dbReference>
<keyword evidence="5" id="KW-0479">Metal-binding</keyword>
<evidence type="ECO:0000256" key="10">
    <source>
        <dbReference type="ARBA" id="ARBA00022806"/>
    </source>
</evidence>
<dbReference type="GO" id="GO:0005524">
    <property type="term" value="F:ATP binding"/>
    <property type="evidence" value="ECO:0007669"/>
    <property type="project" value="UniProtKB-KW"/>
</dbReference>
<dbReference type="InterPro" id="IPR000999">
    <property type="entry name" value="RNase_III_dom"/>
</dbReference>
<dbReference type="CDD" id="cd18802">
    <property type="entry name" value="SF2_C_dicer"/>
    <property type="match status" value="1"/>
</dbReference>
<feature type="region of interest" description="Disordered" evidence="21">
    <location>
        <begin position="1494"/>
        <end position="1540"/>
    </location>
</feature>
<reference evidence="27" key="1">
    <citation type="submission" date="2019-10" db="EMBL/GenBank/DDBJ databases">
        <authorList>
            <person name="Zhang R."/>
            <person name="Pan Y."/>
            <person name="Wang J."/>
            <person name="Ma R."/>
            <person name="Yu S."/>
        </authorList>
    </citation>
    <scope>NUCLEOTIDE SEQUENCE</scope>
    <source>
        <strain evidence="27">LA-IB0</strain>
        <tissue evidence="27">Leaf</tissue>
    </source>
</reference>
<keyword evidence="6" id="KW-0677">Repeat</keyword>
<comment type="subcellular location">
    <subcellularLocation>
        <location evidence="3">Nucleus</location>
    </subcellularLocation>
</comment>
<dbReference type="Gene3D" id="3.30.160.20">
    <property type="match status" value="2"/>
</dbReference>
<feature type="domain" description="RNase III" evidence="23">
    <location>
        <begin position="1611"/>
        <end position="1759"/>
    </location>
</feature>
<dbReference type="InterPro" id="IPR003100">
    <property type="entry name" value="PAZ_dom"/>
</dbReference>
<feature type="compositionally biased region" description="Basic and acidic residues" evidence="21">
    <location>
        <begin position="135"/>
        <end position="176"/>
    </location>
</feature>
<keyword evidence="7" id="KW-0547">Nucleotide-binding</keyword>
<dbReference type="PROSITE" id="PS50142">
    <property type="entry name" value="RNASE_3_2"/>
    <property type="match status" value="2"/>
</dbReference>
<dbReference type="FunFam" id="1.10.1520.10:FF:000007">
    <property type="entry name" value="Endoribonuclease dicer-like protein"/>
    <property type="match status" value="1"/>
</dbReference>
<organism evidence="27 28">
    <name type="scientific">Buddleja alternifolia</name>
    <dbReference type="NCBI Taxonomy" id="168488"/>
    <lineage>
        <taxon>Eukaryota</taxon>
        <taxon>Viridiplantae</taxon>
        <taxon>Streptophyta</taxon>
        <taxon>Embryophyta</taxon>
        <taxon>Tracheophyta</taxon>
        <taxon>Spermatophyta</taxon>
        <taxon>Magnoliopsida</taxon>
        <taxon>eudicotyledons</taxon>
        <taxon>Gunneridae</taxon>
        <taxon>Pentapetalae</taxon>
        <taxon>asterids</taxon>
        <taxon>lamiids</taxon>
        <taxon>Lamiales</taxon>
        <taxon>Scrophulariaceae</taxon>
        <taxon>Buddlejeae</taxon>
        <taxon>Buddleja</taxon>
    </lineage>
</organism>
<evidence type="ECO:0000259" key="25">
    <source>
        <dbReference type="PROSITE" id="PS51192"/>
    </source>
</evidence>
<keyword evidence="15" id="KW-0464">Manganese</keyword>
<evidence type="ECO:0000256" key="19">
    <source>
        <dbReference type="ARBA" id="ARBA00075846"/>
    </source>
</evidence>
<dbReference type="GO" id="GO:0005634">
    <property type="term" value="C:nucleus"/>
    <property type="evidence" value="ECO:0007669"/>
    <property type="project" value="UniProtKB-SubCell"/>
</dbReference>
<dbReference type="InterPro" id="IPR036389">
    <property type="entry name" value="RNase_III_sf"/>
</dbReference>
<dbReference type="InterPro" id="IPR014001">
    <property type="entry name" value="Helicase_ATP-bd"/>
</dbReference>
<accession>A0AAV6XJ38</accession>
<dbReference type="SMART" id="SM00535">
    <property type="entry name" value="RIBOc"/>
    <property type="match status" value="2"/>
</dbReference>
<evidence type="ECO:0000256" key="20">
    <source>
        <dbReference type="PROSITE-ProRule" id="PRU00266"/>
    </source>
</evidence>
<dbReference type="PROSITE" id="PS51192">
    <property type="entry name" value="HELICASE_ATP_BIND_1"/>
    <property type="match status" value="1"/>
</dbReference>